<dbReference type="STRING" id="764103.G7E3B5"/>
<dbReference type="InterPro" id="IPR003593">
    <property type="entry name" value="AAA+_ATPase"/>
</dbReference>
<dbReference type="GO" id="GO:0140359">
    <property type="term" value="F:ABC-type transporter activity"/>
    <property type="evidence" value="ECO:0007669"/>
    <property type="project" value="InterPro"/>
</dbReference>
<dbReference type="RefSeq" id="XP_014567928.1">
    <property type="nucleotide sequence ID" value="XM_014712442.1"/>
</dbReference>
<comment type="similarity">
    <text evidence="2">Belongs to the ABC transporter superfamily. ABCG family. PDR (TC 3.A.1.205) subfamily.</text>
</comment>
<feature type="transmembrane region" description="Helical" evidence="10">
    <location>
        <begin position="1327"/>
        <end position="1346"/>
    </location>
</feature>
<dbReference type="CDD" id="cd03232">
    <property type="entry name" value="ABCG_PDR_domain2"/>
    <property type="match status" value="1"/>
</dbReference>
<name>G7E3B5_MIXOS</name>
<dbReference type="InterPro" id="IPR029481">
    <property type="entry name" value="ABC_trans_N"/>
</dbReference>
<dbReference type="GO" id="GO:0016020">
    <property type="term" value="C:membrane"/>
    <property type="evidence" value="ECO:0007669"/>
    <property type="project" value="UniProtKB-SubCell"/>
</dbReference>
<evidence type="ECO:0000256" key="3">
    <source>
        <dbReference type="ARBA" id="ARBA00022448"/>
    </source>
</evidence>
<keyword evidence="8 10" id="KW-0472">Membrane</keyword>
<feature type="region of interest" description="Disordered" evidence="9">
    <location>
        <begin position="1"/>
        <end position="54"/>
    </location>
</feature>
<dbReference type="Pfam" id="PF00005">
    <property type="entry name" value="ABC_tran"/>
    <property type="match status" value="2"/>
</dbReference>
<dbReference type="Pfam" id="PF01061">
    <property type="entry name" value="ABC2_membrane"/>
    <property type="match status" value="2"/>
</dbReference>
<evidence type="ECO:0000256" key="9">
    <source>
        <dbReference type="SAM" id="MobiDB-lite"/>
    </source>
</evidence>
<feature type="compositionally biased region" description="Polar residues" evidence="9">
    <location>
        <begin position="1"/>
        <end position="13"/>
    </location>
</feature>
<feature type="transmembrane region" description="Helical" evidence="10">
    <location>
        <begin position="1273"/>
        <end position="1290"/>
    </location>
</feature>
<evidence type="ECO:0000256" key="7">
    <source>
        <dbReference type="ARBA" id="ARBA00022989"/>
    </source>
</evidence>
<dbReference type="EMBL" id="BABT02000119">
    <property type="protein sequence ID" value="GAA97325.1"/>
    <property type="molecule type" value="Genomic_DNA"/>
</dbReference>
<comment type="subcellular location">
    <subcellularLocation>
        <location evidence="1">Membrane</location>
        <topology evidence="1">Multi-pass membrane protein</topology>
    </subcellularLocation>
</comment>
<feature type="transmembrane region" description="Helical" evidence="10">
    <location>
        <begin position="1452"/>
        <end position="1473"/>
    </location>
</feature>
<keyword evidence="4 10" id="KW-0812">Transmembrane</keyword>
<gene>
    <name evidence="12" type="primary">Mo04003</name>
    <name evidence="12" type="ORF">E5Q_04003</name>
</gene>
<reference evidence="12 13" key="1">
    <citation type="journal article" date="2011" name="J. Gen. Appl. Microbiol.">
        <title>Draft genome sequencing of the enigmatic basidiomycete Mixia osmundae.</title>
        <authorList>
            <person name="Nishida H."/>
            <person name="Nagatsuka Y."/>
            <person name="Sugiyama J."/>
        </authorList>
    </citation>
    <scope>NUCLEOTIDE SEQUENCE [LARGE SCALE GENOMIC DNA]</scope>
    <source>
        <strain evidence="13">CBS 9802 / IAM 14324 / JCM 22182 / KY 12970</strain>
    </source>
</reference>
<protein>
    <recommendedName>
        <fullName evidence="11">ABC transporter domain-containing protein</fullName>
    </recommendedName>
</protein>
<dbReference type="InterPro" id="IPR013525">
    <property type="entry name" value="ABC2_TM"/>
</dbReference>
<sequence>MAHSSGSSETRIQLDNGLDQVSPINDSNNHKTPAAGAARKAGEPTPYFTPAERTRSYFDTTNPEFKELRRQISNEIDRTTSAMPDPESEDFDLHEFLSKILDKHDASGVKRRTTGLVWADLVVEGVGSGADYGSSLSDLFTGITRIPQTIASIRHPPKKTILQGFSGDLRPGQMMLVLGRPGSGSSSLLKTLANYTDSFTSVQGFRTYDGVTPEIMEKRFGGELAYLPEDDIHFPLLTVGETLGFAAHARAPAVHARSEGMSRAGYTKTTVNVLLTLFGLRHVINTKVGNDYVRGVSGGERKRVSIAEVLTTRAKISCHDNSTRGLDSSTSLEYIRSLRVATDLSRTVTVASLYQCGEQLYDLFDKVCVIHSGRMIYFGPATQASAYFESLGYLPHDRQTTADFLVSVTDERARLISKDVPNVPKTADELATAFKQSEIYTSERKLIEDAKAGFSDERNNDFKASAKQEKMKHVRGQSSYNISYKAQLGLAIRRRWQLLLGDFATTMIQAFVFIFQALIIGSTFYSIPRTTQGFFSRGGVIFFAILFSSLTSMAEIPSCFAQRPILVRQRRYRMARPSADALAQTIVDLVPKAIIQICFVVVLYWMTGLNPGAARFFIFFLFVFVTACMMATYFRALAAICRSQAVATMLGGISVLLFLVTVGYAIPRPGMLGWYRWFSESINPIAFSFEALYANELLAQNVPCAQLVPSGAGYAGITLANQVCPTPGYDRTTGLVNAEIYLSTSYGYSYSHVWRNFGIILGFYFGFLAIQLIGTEFQRDEAAAAAVVLFKRSNAPKAIEEQVNATGKAIDLEKSNSETTEVPSTAEADKQADAAAEDIIAKPTAVFTWRNLHYDVAVKGGQRRLLSNVTGYAKPGALTALMGESGAGKTTLLNVLAQRAGTGVISGDMLVNGQPLPKSFAKNCGYAQQQDVHLQTSTVREALQFSALLRQSASTPKAEKLAYVEEVIKLLEMEAYAEALVGEVGSGLSVEQRKRLTVGVELAAKPTLLLFLDEPTSGLDSISAFNIVQLLRKLADHGQAILCTIHQPSGELLSHFDRLLLLKKGGKTVYFGNLGKGSRTMIDYFSRQSGEKCPERANPAEWMLEQIGAGATAKTSYDWAQLWNESPEAQTAKDEVEQLHQEYTGNHSDEDDAEANKTYSASFATQLAVVTRRSFQSYWRDTTYIASKIGLNVISSLWIGFTFFKANDSTSGLQIKLFGVFMAIVVSTSLAQQLQPRFIEARALYEVREQPSRMYSWVISALVPLLTETPFNLFGGALYFAIWAPSVALYNGRPRDAFYAFAIYELFTIYWSSFAMAVASFASNGEIASILFSTLFSFTLIFCGVLQPTALMPHFWAAWMPKVATFTYIVDSLLSSAIGNGQRIVCTDEQFSIVSPPGGQSCSAFLDPFIAANTGYVDNPNDTADCRYCQYAYGDEYLRTVGYSYSHRARNVGILFIYIFFNIFALFFLYYFLRVRGKAAGAAKHVKEVPHIEGADDNSSKQSEKPAEKQQ</sequence>
<dbReference type="SMART" id="SM00382">
    <property type="entry name" value="AAA"/>
    <property type="match status" value="2"/>
</dbReference>
<feature type="transmembrane region" description="Helical" evidence="10">
    <location>
        <begin position="581"/>
        <end position="606"/>
    </location>
</feature>
<evidence type="ECO:0000256" key="5">
    <source>
        <dbReference type="ARBA" id="ARBA00022741"/>
    </source>
</evidence>
<dbReference type="PROSITE" id="PS00211">
    <property type="entry name" value="ABC_TRANSPORTER_1"/>
    <property type="match status" value="1"/>
</dbReference>
<dbReference type="eggNOG" id="KOG0065">
    <property type="taxonomic scope" value="Eukaryota"/>
</dbReference>
<dbReference type="PROSITE" id="PS50893">
    <property type="entry name" value="ABC_TRANSPORTER_2"/>
    <property type="match status" value="2"/>
</dbReference>
<dbReference type="FunFam" id="3.40.50.300:FF:000054">
    <property type="entry name" value="ABC multidrug transporter atrF"/>
    <property type="match status" value="1"/>
</dbReference>
<feature type="domain" description="ABC transporter" evidence="11">
    <location>
        <begin position="847"/>
        <end position="1089"/>
    </location>
</feature>
<evidence type="ECO:0000256" key="2">
    <source>
        <dbReference type="ARBA" id="ARBA00006012"/>
    </source>
</evidence>
<dbReference type="Gene3D" id="3.40.50.300">
    <property type="entry name" value="P-loop containing nucleotide triphosphate hydrolases"/>
    <property type="match status" value="2"/>
</dbReference>
<dbReference type="Pfam" id="PF14510">
    <property type="entry name" value="ABC_trans_N"/>
    <property type="match status" value="1"/>
</dbReference>
<dbReference type="Proteomes" id="UP000009131">
    <property type="component" value="Unassembled WGS sequence"/>
</dbReference>
<feature type="transmembrane region" description="Helical" evidence="10">
    <location>
        <begin position="1297"/>
        <end position="1321"/>
    </location>
</feature>
<evidence type="ECO:0000313" key="12">
    <source>
        <dbReference type="EMBL" id="GAA97325.1"/>
    </source>
</evidence>
<feature type="transmembrane region" description="Helical" evidence="10">
    <location>
        <begin position="753"/>
        <end position="773"/>
    </location>
</feature>
<reference evidence="12 13" key="2">
    <citation type="journal article" date="2012" name="Open Biol.">
        <title>Characteristics of nucleosomes and linker DNA regions on the genome of the basidiomycete Mixia osmundae revealed by mono- and dinucleosome mapping.</title>
        <authorList>
            <person name="Nishida H."/>
            <person name="Kondo S."/>
            <person name="Matsumoto T."/>
            <person name="Suzuki Y."/>
            <person name="Yoshikawa H."/>
            <person name="Taylor T.D."/>
            <person name="Sugiyama J."/>
        </authorList>
    </citation>
    <scope>NUCLEOTIDE SEQUENCE [LARGE SCALE GENOMIC DNA]</scope>
    <source>
        <strain evidence="13">CBS 9802 / IAM 14324 / JCM 22182 / KY 12970</strain>
    </source>
</reference>
<dbReference type="Pfam" id="PF06422">
    <property type="entry name" value="PDR_CDR"/>
    <property type="match status" value="2"/>
</dbReference>
<feature type="transmembrane region" description="Helical" evidence="10">
    <location>
        <begin position="612"/>
        <end position="634"/>
    </location>
</feature>
<dbReference type="GO" id="GO:0005524">
    <property type="term" value="F:ATP binding"/>
    <property type="evidence" value="ECO:0007669"/>
    <property type="project" value="UniProtKB-KW"/>
</dbReference>
<dbReference type="GO" id="GO:0016887">
    <property type="term" value="F:ATP hydrolysis activity"/>
    <property type="evidence" value="ECO:0007669"/>
    <property type="project" value="InterPro"/>
</dbReference>
<dbReference type="CDD" id="cd03233">
    <property type="entry name" value="ABCG_PDR_domain1"/>
    <property type="match status" value="1"/>
</dbReference>
<dbReference type="OMA" id="AHWRDPT"/>
<feature type="domain" description="ABC transporter" evidence="11">
    <location>
        <begin position="144"/>
        <end position="397"/>
    </location>
</feature>
<evidence type="ECO:0000256" key="4">
    <source>
        <dbReference type="ARBA" id="ARBA00022692"/>
    </source>
</evidence>
<evidence type="ECO:0000256" key="6">
    <source>
        <dbReference type="ARBA" id="ARBA00022840"/>
    </source>
</evidence>
<evidence type="ECO:0000313" key="13">
    <source>
        <dbReference type="Proteomes" id="UP000009131"/>
    </source>
</evidence>
<accession>G7E3B5</accession>
<feature type="transmembrane region" description="Helical" evidence="10">
    <location>
        <begin position="1182"/>
        <end position="1201"/>
    </location>
</feature>
<evidence type="ECO:0000259" key="11">
    <source>
        <dbReference type="PROSITE" id="PS50893"/>
    </source>
</evidence>
<dbReference type="InterPro" id="IPR003439">
    <property type="entry name" value="ABC_transporter-like_ATP-bd"/>
</dbReference>
<dbReference type="InterPro" id="IPR034001">
    <property type="entry name" value="ABCG_PDR_1"/>
</dbReference>
<dbReference type="InterPro" id="IPR010929">
    <property type="entry name" value="PDR_CDR_ABC"/>
</dbReference>
<dbReference type="InterPro" id="IPR043926">
    <property type="entry name" value="ABCG_dom"/>
</dbReference>
<feature type="compositionally biased region" description="Polar residues" evidence="9">
    <location>
        <begin position="22"/>
        <end position="31"/>
    </location>
</feature>
<keyword evidence="7 10" id="KW-1133">Transmembrane helix</keyword>
<keyword evidence="13" id="KW-1185">Reference proteome</keyword>
<keyword evidence="6" id="KW-0067">ATP-binding</keyword>
<dbReference type="FunCoup" id="G7E3B5">
    <property type="interactions" value="85"/>
</dbReference>
<keyword evidence="5" id="KW-0547">Nucleotide-binding</keyword>
<evidence type="ECO:0000256" key="1">
    <source>
        <dbReference type="ARBA" id="ARBA00004141"/>
    </source>
</evidence>
<comment type="caution">
    <text evidence="12">The sequence shown here is derived from an EMBL/GenBank/DDBJ whole genome shotgun (WGS) entry which is preliminary data.</text>
</comment>
<organism evidence="12 13">
    <name type="scientific">Mixia osmundae (strain CBS 9802 / IAM 14324 / JCM 22182 / KY 12970)</name>
    <dbReference type="NCBI Taxonomy" id="764103"/>
    <lineage>
        <taxon>Eukaryota</taxon>
        <taxon>Fungi</taxon>
        <taxon>Dikarya</taxon>
        <taxon>Basidiomycota</taxon>
        <taxon>Pucciniomycotina</taxon>
        <taxon>Mixiomycetes</taxon>
        <taxon>Mixiales</taxon>
        <taxon>Mixiaceae</taxon>
        <taxon>Mixia</taxon>
    </lineage>
</organism>
<proteinExistence type="inferred from homology"/>
<evidence type="ECO:0000256" key="8">
    <source>
        <dbReference type="ARBA" id="ARBA00023136"/>
    </source>
</evidence>
<keyword evidence="3" id="KW-0813">Transport</keyword>
<evidence type="ECO:0000256" key="10">
    <source>
        <dbReference type="SAM" id="Phobius"/>
    </source>
</evidence>
<dbReference type="InterPro" id="IPR017871">
    <property type="entry name" value="ABC_transporter-like_CS"/>
</dbReference>
<dbReference type="HOGENOM" id="CLU_000604_35_0_1"/>
<dbReference type="OrthoDB" id="245989at2759"/>
<feature type="transmembrane region" description="Helical" evidence="10">
    <location>
        <begin position="503"/>
        <end position="527"/>
    </location>
</feature>
<feature type="transmembrane region" description="Helical" evidence="10">
    <location>
        <begin position="539"/>
        <end position="560"/>
    </location>
</feature>
<dbReference type="InterPro" id="IPR034003">
    <property type="entry name" value="ABCG_PDR_2"/>
</dbReference>
<dbReference type="InParanoid" id="G7E3B5"/>
<dbReference type="Pfam" id="PF19055">
    <property type="entry name" value="ABC2_membrane_7"/>
    <property type="match status" value="1"/>
</dbReference>
<feature type="transmembrane region" description="Helical" evidence="10">
    <location>
        <begin position="646"/>
        <end position="666"/>
    </location>
</feature>
<dbReference type="InterPro" id="IPR027417">
    <property type="entry name" value="P-loop_NTPase"/>
</dbReference>
<dbReference type="PANTHER" id="PTHR19241">
    <property type="entry name" value="ATP-BINDING CASSETTE TRANSPORTER"/>
    <property type="match status" value="1"/>
</dbReference>
<dbReference type="SUPFAM" id="SSF52540">
    <property type="entry name" value="P-loop containing nucleoside triphosphate hydrolases"/>
    <property type="match status" value="2"/>
</dbReference>